<organism evidence="1 2">
    <name type="scientific">Spiroplasma syrphidicola EA-1</name>
    <dbReference type="NCBI Taxonomy" id="1276229"/>
    <lineage>
        <taxon>Bacteria</taxon>
        <taxon>Bacillati</taxon>
        <taxon>Mycoplasmatota</taxon>
        <taxon>Mollicutes</taxon>
        <taxon>Entomoplasmatales</taxon>
        <taxon>Spiroplasmataceae</taxon>
        <taxon>Spiroplasma</taxon>
    </lineage>
</organism>
<proteinExistence type="predicted"/>
<dbReference type="PATRIC" id="fig|1276229.3.peg.190"/>
<dbReference type="RefSeq" id="WP_016340446.1">
    <property type="nucleotide sequence ID" value="NC_021284.1"/>
</dbReference>
<dbReference type="AlphaFoldDB" id="R4UKI8"/>
<gene>
    <name evidence="1" type="ORF">SSYRP_v1c01900</name>
</gene>
<dbReference type="OrthoDB" id="388018at2"/>
<evidence type="ECO:0000313" key="1">
    <source>
        <dbReference type="EMBL" id="AGM25786.1"/>
    </source>
</evidence>
<dbReference type="HOGENOM" id="CLU_959454_0_0_14"/>
<dbReference type="EMBL" id="CP005078">
    <property type="protein sequence ID" value="AGM25786.1"/>
    <property type="molecule type" value="Genomic_DNA"/>
</dbReference>
<reference evidence="1 2" key="1">
    <citation type="journal article" date="2013" name="Genome Biol. Evol.">
        <title>Complete genomes of two dipteran-associated spiroplasmas provided insights into the origin, dynamics, and impacts of viral invasion in spiroplasma.</title>
        <authorList>
            <person name="Ku C."/>
            <person name="Lo W.S."/>
            <person name="Chen L.L."/>
            <person name="Kuo C.H."/>
        </authorList>
    </citation>
    <scope>NUCLEOTIDE SEQUENCE [LARGE SCALE GENOMIC DNA]</scope>
    <source>
        <strain evidence="1">EA-1</strain>
    </source>
</reference>
<protein>
    <submittedName>
        <fullName evidence="1">Uncharacterized protein</fullName>
    </submittedName>
</protein>
<sequence length="290" mass="33586">MAENNFWTDVEKGMLEYLTKYLEAFKTNYNSNNVAKDPRVDAFLGEIAKKEGFEDLFNYTKSEIKNLFDELRKDYFNDKNPEQVEQNKINTLIEVSKFFNAVIPLPRFLNDFMESAKKSSPVDLNQLFVAMMKLEVTELVKMYDESIKGLDPSVDKCLEDINKSTDALEIWNLINQLGLFLQRNISLANFSEAKETEKLNAQLANLDKVEQDYKAGKVKLPEFNKEKIVGEIKAYHDFVLKLTAEQRNEIVEKTSEYRNRVLPLVQIIQCLHDLLMSILTATNIINSDKQ</sequence>
<accession>R4UKI8</accession>
<evidence type="ECO:0000313" key="2">
    <source>
        <dbReference type="Proteomes" id="UP000013963"/>
    </source>
</evidence>
<name>R4UKI8_9MOLU</name>
<dbReference type="STRING" id="1276229.SSYRP_v1c01900"/>
<dbReference type="KEGG" id="ssyr:SSYRP_v1c01900"/>
<dbReference type="Proteomes" id="UP000013963">
    <property type="component" value="Chromosome"/>
</dbReference>
<keyword evidence="2" id="KW-1185">Reference proteome</keyword>